<reference evidence="2" key="1">
    <citation type="journal article" date="2022" name="Int. J. Mol. Sci.">
        <title>Draft Genome of Tanacetum Coccineum: Genomic Comparison of Closely Related Tanacetum-Family Plants.</title>
        <authorList>
            <person name="Yamashiro T."/>
            <person name="Shiraishi A."/>
            <person name="Nakayama K."/>
            <person name="Satake H."/>
        </authorList>
    </citation>
    <scope>NUCLEOTIDE SEQUENCE</scope>
</reference>
<comment type="caution">
    <text evidence="2">The sequence shown here is derived from an EMBL/GenBank/DDBJ whole genome shotgun (WGS) entry which is preliminary data.</text>
</comment>
<reference evidence="2" key="2">
    <citation type="submission" date="2022-01" db="EMBL/GenBank/DDBJ databases">
        <authorList>
            <person name="Yamashiro T."/>
            <person name="Shiraishi A."/>
            <person name="Satake H."/>
            <person name="Nakayama K."/>
        </authorList>
    </citation>
    <scope>NUCLEOTIDE SEQUENCE</scope>
</reference>
<evidence type="ECO:0000259" key="1">
    <source>
        <dbReference type="Pfam" id="PF24626"/>
    </source>
</evidence>
<dbReference type="EMBL" id="BQNB010014041">
    <property type="protein sequence ID" value="GJT23259.1"/>
    <property type="molecule type" value="Genomic_DNA"/>
</dbReference>
<feature type="domain" description="Tf2-1-like SH3-like" evidence="1">
    <location>
        <begin position="199"/>
        <end position="258"/>
    </location>
</feature>
<dbReference type="InterPro" id="IPR056924">
    <property type="entry name" value="SH3_Tf2-1"/>
</dbReference>
<dbReference type="Proteomes" id="UP001151760">
    <property type="component" value="Unassembled WGS sequence"/>
</dbReference>
<name>A0ABQ5CEB3_9ASTR</name>
<gene>
    <name evidence="2" type="ORF">Tco_0893196</name>
</gene>
<evidence type="ECO:0000313" key="2">
    <source>
        <dbReference type="EMBL" id="GJT23259.1"/>
    </source>
</evidence>
<keyword evidence="3" id="KW-1185">Reference proteome</keyword>
<protein>
    <recommendedName>
        <fullName evidence="1">Tf2-1-like SH3-like domain-containing protein</fullName>
    </recommendedName>
</protein>
<accession>A0ABQ5CEB3</accession>
<organism evidence="2 3">
    <name type="scientific">Tanacetum coccineum</name>
    <dbReference type="NCBI Taxonomy" id="301880"/>
    <lineage>
        <taxon>Eukaryota</taxon>
        <taxon>Viridiplantae</taxon>
        <taxon>Streptophyta</taxon>
        <taxon>Embryophyta</taxon>
        <taxon>Tracheophyta</taxon>
        <taxon>Spermatophyta</taxon>
        <taxon>Magnoliopsida</taxon>
        <taxon>eudicotyledons</taxon>
        <taxon>Gunneridae</taxon>
        <taxon>Pentapetalae</taxon>
        <taxon>asterids</taxon>
        <taxon>campanulids</taxon>
        <taxon>Asterales</taxon>
        <taxon>Asteraceae</taxon>
        <taxon>Asteroideae</taxon>
        <taxon>Anthemideae</taxon>
        <taxon>Anthemidinae</taxon>
        <taxon>Tanacetum</taxon>
    </lineage>
</organism>
<dbReference type="Pfam" id="PF24626">
    <property type="entry name" value="SH3_Tf2-1"/>
    <property type="match status" value="1"/>
</dbReference>
<proteinExistence type="predicted"/>
<sequence>MKQDQESNINSFVKLESSIKETQDANQYEQPSKEDIRLPKLTWKKKRIIDTDLGTHHIHTEIAEAGTGHWLQEISLITANIQEMIGYLDWCLEYMDWVREKMKLRVSPLDEKLETGQHAQEQYPCIARLESSIKETQDANQYEQPSKEDIRLPKLVSHVIKEYIMVEHKEVQSKVKEKLEFSLKEHKEKYHVKKRFHVGDLVMVDFRNKFSVAKFNKMKMKRIGSCKVLQMLDKNNYVIVLPKHLPISPLFDADDLFEFKRAT</sequence>
<evidence type="ECO:0000313" key="3">
    <source>
        <dbReference type="Proteomes" id="UP001151760"/>
    </source>
</evidence>